<accession>A0A542DR83</accession>
<dbReference type="RefSeq" id="WP_142001121.1">
    <property type="nucleotide sequence ID" value="NZ_VFML01000001.1"/>
</dbReference>
<comment type="caution">
    <text evidence="1">The sequence shown here is derived from an EMBL/GenBank/DDBJ whole genome shotgun (WGS) entry which is preliminary data.</text>
</comment>
<organism evidence="1 2">
    <name type="scientific">Amycolatopsis cihanbeyliensis</name>
    <dbReference type="NCBI Taxonomy" id="1128664"/>
    <lineage>
        <taxon>Bacteria</taxon>
        <taxon>Bacillati</taxon>
        <taxon>Actinomycetota</taxon>
        <taxon>Actinomycetes</taxon>
        <taxon>Pseudonocardiales</taxon>
        <taxon>Pseudonocardiaceae</taxon>
        <taxon>Amycolatopsis</taxon>
    </lineage>
</organism>
<name>A0A542DR83_AMYCI</name>
<protein>
    <submittedName>
        <fullName evidence="1">Uncharacterized protein</fullName>
    </submittedName>
</protein>
<dbReference type="OrthoDB" id="9979777at2"/>
<evidence type="ECO:0000313" key="1">
    <source>
        <dbReference type="EMBL" id="TQJ05622.1"/>
    </source>
</evidence>
<dbReference type="AlphaFoldDB" id="A0A542DR83"/>
<dbReference type="EMBL" id="VFML01000001">
    <property type="protein sequence ID" value="TQJ05622.1"/>
    <property type="molecule type" value="Genomic_DNA"/>
</dbReference>
<gene>
    <name evidence="1" type="ORF">FB471_5459</name>
</gene>
<proteinExistence type="predicted"/>
<sequence length="125" mass="13488">MSNDNSYNRYEPDGYRYERDGLTEARNHFASGATSLDEAISGELTAADAGASSVVVADALVRVRMAGILLAHAMDDIATKIDAAQGAYDEIENTAEGAVRYVEWGREYMEGTRNVGVDLPPLESP</sequence>
<evidence type="ECO:0000313" key="2">
    <source>
        <dbReference type="Proteomes" id="UP000320876"/>
    </source>
</evidence>
<reference evidence="1 2" key="1">
    <citation type="submission" date="2019-06" db="EMBL/GenBank/DDBJ databases">
        <title>Sequencing the genomes of 1000 actinobacteria strains.</title>
        <authorList>
            <person name="Klenk H.-P."/>
        </authorList>
    </citation>
    <scope>NUCLEOTIDE SEQUENCE [LARGE SCALE GENOMIC DNA]</scope>
    <source>
        <strain evidence="1 2">DSM 45679</strain>
    </source>
</reference>
<keyword evidence="2" id="KW-1185">Reference proteome</keyword>
<dbReference type="Proteomes" id="UP000320876">
    <property type="component" value="Unassembled WGS sequence"/>
</dbReference>